<dbReference type="AlphaFoldDB" id="A0A8J4Y6Q2"/>
<keyword evidence="3" id="KW-1185">Reference proteome</keyword>
<evidence type="ECO:0000313" key="3">
    <source>
        <dbReference type="Proteomes" id="UP000770661"/>
    </source>
</evidence>
<feature type="region of interest" description="Disordered" evidence="1">
    <location>
        <begin position="55"/>
        <end position="74"/>
    </location>
</feature>
<feature type="region of interest" description="Disordered" evidence="1">
    <location>
        <begin position="1"/>
        <end position="32"/>
    </location>
</feature>
<gene>
    <name evidence="2" type="ORF">GWK47_006505</name>
</gene>
<name>A0A8J4Y6Q2_CHIOP</name>
<dbReference type="Proteomes" id="UP000770661">
    <property type="component" value="Unassembled WGS sequence"/>
</dbReference>
<organism evidence="2 3">
    <name type="scientific">Chionoecetes opilio</name>
    <name type="common">Atlantic snow crab</name>
    <name type="synonym">Cancer opilio</name>
    <dbReference type="NCBI Taxonomy" id="41210"/>
    <lineage>
        <taxon>Eukaryota</taxon>
        <taxon>Metazoa</taxon>
        <taxon>Ecdysozoa</taxon>
        <taxon>Arthropoda</taxon>
        <taxon>Crustacea</taxon>
        <taxon>Multicrustacea</taxon>
        <taxon>Malacostraca</taxon>
        <taxon>Eumalacostraca</taxon>
        <taxon>Eucarida</taxon>
        <taxon>Decapoda</taxon>
        <taxon>Pleocyemata</taxon>
        <taxon>Brachyura</taxon>
        <taxon>Eubrachyura</taxon>
        <taxon>Majoidea</taxon>
        <taxon>Majidae</taxon>
        <taxon>Chionoecetes</taxon>
    </lineage>
</organism>
<protein>
    <submittedName>
        <fullName evidence="2">Uncharacterized protein</fullName>
    </submittedName>
</protein>
<comment type="caution">
    <text evidence="2">The sequence shown here is derived from an EMBL/GenBank/DDBJ whole genome shotgun (WGS) entry which is preliminary data.</text>
</comment>
<accession>A0A8J4Y6Q2</accession>
<evidence type="ECO:0000313" key="2">
    <source>
        <dbReference type="EMBL" id="KAG0721168.1"/>
    </source>
</evidence>
<evidence type="ECO:0000256" key="1">
    <source>
        <dbReference type="SAM" id="MobiDB-lite"/>
    </source>
</evidence>
<sequence>MSPGVFAPHKGKTLRSWRKTSSSSDLNPGSTAGHAIPPTVYYEMITGGKGVGKIPPDTWHAGPSGPGRERVASPASSTILGSGAVTSAVLSTLARKIATTLSPSRPFTACRLIPPGQKPRVQTIGIGESYRVVVKLWCRQGGLRKAGGTSSLRRANRGGSSHHAMRGIFAQEDVKRFFSGPKNAF</sequence>
<feature type="compositionally biased region" description="Basic residues" evidence="1">
    <location>
        <begin position="9"/>
        <end position="18"/>
    </location>
</feature>
<feature type="compositionally biased region" description="Polar residues" evidence="1">
    <location>
        <begin position="19"/>
        <end position="30"/>
    </location>
</feature>
<proteinExistence type="predicted"/>
<dbReference type="EMBL" id="JACEEZ010011648">
    <property type="protein sequence ID" value="KAG0721168.1"/>
    <property type="molecule type" value="Genomic_DNA"/>
</dbReference>
<reference evidence="2" key="1">
    <citation type="submission" date="2020-07" db="EMBL/GenBank/DDBJ databases">
        <title>The High-quality genome of the commercially important snow crab, Chionoecetes opilio.</title>
        <authorList>
            <person name="Jeong J.-H."/>
            <person name="Ryu S."/>
        </authorList>
    </citation>
    <scope>NUCLEOTIDE SEQUENCE</scope>
    <source>
        <strain evidence="2">MADBK_172401_WGS</strain>
        <tissue evidence="2">Digestive gland</tissue>
    </source>
</reference>